<dbReference type="GO" id="GO:0016020">
    <property type="term" value="C:membrane"/>
    <property type="evidence" value="ECO:0007669"/>
    <property type="project" value="InterPro"/>
</dbReference>
<feature type="region of interest" description="Disordered" evidence="2">
    <location>
        <begin position="1070"/>
        <end position="1095"/>
    </location>
</feature>
<evidence type="ECO:0000259" key="8">
    <source>
        <dbReference type="Pfam" id="PF22672"/>
    </source>
</evidence>
<feature type="coiled-coil region" evidence="1">
    <location>
        <begin position="2022"/>
        <end position="2049"/>
    </location>
</feature>
<evidence type="ECO:0000259" key="4">
    <source>
        <dbReference type="Pfam" id="PF05424"/>
    </source>
</evidence>
<evidence type="ECO:0000256" key="1">
    <source>
        <dbReference type="SAM" id="Coils"/>
    </source>
</evidence>
<feature type="region of interest" description="Disordered" evidence="2">
    <location>
        <begin position="958"/>
        <end position="998"/>
    </location>
</feature>
<feature type="compositionally biased region" description="Pro residues" evidence="2">
    <location>
        <begin position="1684"/>
        <end position="1695"/>
    </location>
</feature>
<dbReference type="FunFam" id="1.20.58.830:FF:000003">
    <property type="entry name" value="Erythrocyte membrane protein 1, PfEMP1"/>
    <property type="match status" value="1"/>
</dbReference>
<evidence type="ECO:0000313" key="10">
    <source>
        <dbReference type="Proteomes" id="UP000054282"/>
    </source>
</evidence>
<dbReference type="Gene3D" id="1.20.58.830">
    <property type="match status" value="3"/>
</dbReference>
<feature type="compositionally biased region" description="Polar residues" evidence="2">
    <location>
        <begin position="901"/>
        <end position="912"/>
    </location>
</feature>
<evidence type="ECO:0000259" key="7">
    <source>
        <dbReference type="Pfam" id="PF18562"/>
    </source>
</evidence>
<dbReference type="InterPro" id="IPR004258">
    <property type="entry name" value="DBL"/>
</dbReference>
<sequence length="2154" mass="243341">MVPQGRGGSTQEEKDKYKDAKDAKHLLDIIGKDVHDKVHNEAIDYVSDLKGSLTSATLSGGETASSLNPCSSDYTTHFDANSNRHPCGNRTGKEEVNRFSKERGAECDDKKIEGNVRSKGKGGNNEGACAPYRRLSLCNKNFQKINNDDSTNAKHNLLLDVCMAANYEAQSLKTYRDQYDAEYPSSGSTFTMCTMLARSFADIGDIIRGKDLFRGYNEKDRAQKKKIQDNLKDIFKKIHDDVTSSGSNRQALKTRYERDHPDFFQLREDWWNANRETVWKAITCKADASSAYFRATCSDRQGPSVARNQCRCSDKSKPGKTSDTDQVPTYFDYVPQYLRWFEEWAEDFCRKKKHKLEDAKNKCRGTDSSGKERYCDLNGYDCEKTKRGRNKYRWDYKCTGCFLSCSHFRTWIDNQRKQFLKQRNKYDEEIKKYENGAPRSSRTRRNVRSNYDNGYEKKFYDKLNKSEYRSVDAFLGLLNKEKDCENIKDDKEGKIDFAKVSGSTTASGKNSGGDGNNKTFDHTEYCQACPLCGVEKKSNGGGGNTKWKRKEDLTDCPSINLYKPTSGAKGTTINFLYSGDRHDDIAKNLKAFCRTENRSDGSGVAGGSGAGGTGTTGSDSQDLYQKWTCYHVKQLEKDKNPEGEDDPEYEDEEKCGNKKCKGDCDCFQRWVRKKKDEWKNIKIHFGNQEAFSNQGDIGQGGFLDIAMKSPDFVLKTVLNKDLLLTSLQEAYRNEKDIEHIKQLLDEEKKREEEEAGVVLGGENNTTIDKLIEHEEGEAEKCLQKQEDCNRQSEREDTSGGRTGQPRSKEIEDDDEDEEDEDEVEEETEEKEEDTETTTEVTEQVEGPEEGSPPKEDTTSLDPDVCDTVKKALADMGSFTQACQQKYGGNNSRLGWKCIPSGDNTTTSSGNGDRSQRAKRAAPRESTTSSSGATCIPPRRRRLYVGKLEQWAEKYNKVANTQAEEKKPPATQDGAGLGVSLPEPSPPGEDPQTQLQQTGVIPPDFLRLMFYTLGDYRDILVRGGGDTNRGDKDVTSGSTNNNIVFEAGGTDEKDKQKMEAIQQEIDKILKQSGNNQSRGVPPNSGKDPGQTPESWWKEHAPSIWDGMVCALTYDTNSGGKTIEKVKTADNGNLFEKLKENNDYETVSFGASGTDARSGSSLNPETTKLKDFVERPTYFRYLEEWGEEFCRKQKHKLYIIKKECKVEENGRRGRGGKNIETPKCSCYGEHCDDQLSKNKYDTVADLECPGCGRHCRSYKKWIERKKEEFVKQKEAYGEQKKKYEEESKGGVNGFCGKLKDDAAQFLKTLASCSKNENDNGNGTIDFDVNGETFQHAKDCNPCSEFKIDCKKAKCTSADKKVTCNGNNGGTTTITASDIKNGCNSTHKLDMLVSDNNRKDFTNGLSDCANAGIFKGIRKDVWTCGNVCGYVVCKPENGNGQKVSEQEKNDVKHIITIRALLTHWVHKFLEDYKKIKHKISHCTKKGEEPKCIKECVEKWISTKKDEWTKIKNHYKKQNENGDKNLTSLVTNVLEELLSQIAAANDKGEHSSLQKLEKSLGCNCANHSHKSENSEKSDIIDCMLNKLENLKNIIKTCQNVPSGKPDTPCQKSPAPVEDEEEIPEENPVDPPKICPQLPKPQPEAEDEDACKAVDPNTVPDDNKDKKNEEDKVEESAKESTAAEEPSGPVGPPLTPIPQPPRDDPWEPLKNAMLSSTIMWTVGIGFATFTYFYLKKKTKASVRNLFQILQIPKSDYDIPTKLSPNRYIPYTSGKYRGKRYIYLEGDSGTDSGYTDHYSDITSSSESEYEELDINDIYAPRAPKYKTLIEVVLEPSGNNTTASGKNTPSDNTPTPQPITDDEWNKLKKDFISNMLQNTQNTEPNILHDNVDNNTHPTTSRHNMEEKPFIMSIHDRNLYIGEEYNYDMFNSGNNPINISDSTNSMDSLTSNNHGPYNDKNDLYSGIDLINDALSGNHIDIYDEMLKRKENELFGTKHHPKKHTTGTHNVEKNTNSDPIMNQLYLFHKWLDRHRNMCEKLKNDNERLAKLKEEWENETHSGNTHPSDSNKTLNTDVSIQIHMDNPKPINEFTNMDTILDDLDKYNEPYYDVQDDIYYDVNDHDASTVDSNNMDVPSKVKLEMSVKNTQMMEEKYPIGDVRDI</sequence>
<dbReference type="OMA" id="CRTENRS"/>
<dbReference type="Gene3D" id="1.10.1900.40">
    <property type="entry name" value="Acidic terminal segments, variant surface antigen of PfEMP1"/>
    <property type="match status" value="2"/>
</dbReference>
<dbReference type="InterPro" id="IPR041480">
    <property type="entry name" value="CIDR1_gamma"/>
</dbReference>
<feature type="domain" description="Plasmodium falciparum erythrocyte membrane protein 1 acidic terminal segment" evidence="5">
    <location>
        <begin position="1712"/>
        <end position="2154"/>
    </location>
</feature>
<evidence type="ECO:0000259" key="3">
    <source>
        <dbReference type="Pfam" id="PF03011"/>
    </source>
</evidence>
<name>A0A0L7M645_PLAF4</name>
<dbReference type="InterPro" id="IPR029210">
    <property type="entry name" value="PfEMP1_NTS"/>
</dbReference>
<dbReference type="SUPFAM" id="SSF140924">
    <property type="entry name" value="Duffy binding domain-like"/>
    <property type="match status" value="4"/>
</dbReference>
<evidence type="ECO:0000259" key="5">
    <source>
        <dbReference type="Pfam" id="PF15445"/>
    </source>
</evidence>
<organism evidence="9 10">
    <name type="scientific">Plasmodium falciparum (isolate Dd2)</name>
    <dbReference type="NCBI Taxonomy" id="57267"/>
    <lineage>
        <taxon>Eukaryota</taxon>
        <taxon>Sar</taxon>
        <taxon>Alveolata</taxon>
        <taxon>Apicomplexa</taxon>
        <taxon>Aconoidasida</taxon>
        <taxon>Haemosporida</taxon>
        <taxon>Plasmodiidae</taxon>
        <taxon>Plasmodium</taxon>
        <taxon>Plasmodium (Laverania)</taxon>
    </lineage>
</organism>
<reference evidence="10" key="2">
    <citation type="submission" date="2006-09" db="EMBL/GenBank/DDBJ databases">
        <title>The genome sequence of Plasmodium falciparum Dd2.</title>
        <authorList>
            <consortium name="The Broad Institute Genome Sequencing Platform"/>
            <person name="Birren B."/>
            <person name="Lander E."/>
            <person name="Galagan J."/>
            <person name="Nusbaum C."/>
            <person name="Devon K."/>
            <person name="Henn M."/>
            <person name="Jaffe D."/>
            <person name="Butler J."/>
            <person name="Alvarez P."/>
            <person name="Gnerre S."/>
            <person name="Grabherr M."/>
            <person name="Kleber M."/>
            <person name="Mauceli E."/>
            <person name="Brockman W."/>
            <person name="MacCallum I.A."/>
            <person name="Rounsley S."/>
            <person name="Young S."/>
            <person name="LaButti K."/>
            <person name="Pushparaj V."/>
            <person name="DeCaprio D."/>
            <person name="Crawford M."/>
            <person name="Koehrsen M."/>
            <person name="Engels R."/>
            <person name="Montgomery P."/>
            <person name="Pearson M."/>
            <person name="Howarth C."/>
            <person name="Larson L."/>
            <person name="Luoma S."/>
            <person name="White J."/>
            <person name="Kodira C."/>
            <person name="Zeng Q."/>
            <person name="O'Leary S."/>
            <person name="Yandava C."/>
            <person name="Alvarado L."/>
            <person name="Wirth D."/>
            <person name="Volkman S."/>
            <person name="Hartl D."/>
        </authorList>
    </citation>
    <scope>NUCLEOTIDE SEQUENCE [LARGE SCALE GENOMIC DNA]</scope>
</reference>
<feature type="compositionally biased region" description="Pro residues" evidence="2">
    <location>
        <begin position="1624"/>
        <end position="1637"/>
    </location>
</feature>
<dbReference type="InterPro" id="IPR054595">
    <property type="entry name" value="DBL_C"/>
</dbReference>
<dbReference type="GO" id="GO:0046789">
    <property type="term" value="F:host cell surface receptor binding"/>
    <property type="evidence" value="ECO:0007669"/>
    <property type="project" value="InterPro"/>
</dbReference>
<gene>
    <name evidence="9" type="ORF">PFDG_01743</name>
</gene>
<dbReference type="FunFam" id="1.20.1310.20:FF:000001">
    <property type="entry name" value="Erythrocyte membrane protein 1, PfEMP1"/>
    <property type="match status" value="1"/>
</dbReference>
<feature type="region of interest" description="Disordered" evidence="2">
    <location>
        <begin position="883"/>
        <end position="940"/>
    </location>
</feature>
<dbReference type="InterPro" id="IPR042202">
    <property type="entry name" value="Duffy-ag-bd_sf"/>
</dbReference>
<feature type="compositionally biased region" description="Basic and acidic residues" evidence="2">
    <location>
        <begin position="1656"/>
        <end position="1673"/>
    </location>
</feature>
<feature type="compositionally biased region" description="Acidic residues" evidence="2">
    <location>
        <begin position="1612"/>
        <end position="1623"/>
    </location>
</feature>
<dbReference type="Gene3D" id="1.20.58.1930">
    <property type="match status" value="1"/>
</dbReference>
<dbReference type="Gene3D" id="1.20.1310.20">
    <property type="entry name" value="Duffy-antigen binding domain"/>
    <property type="match status" value="2"/>
</dbReference>
<proteinExistence type="predicted"/>
<feature type="compositionally biased region" description="Polar residues" evidence="2">
    <location>
        <begin position="883"/>
        <end position="892"/>
    </location>
</feature>
<reference evidence="10" key="1">
    <citation type="submission" date="2006-09" db="EMBL/GenBank/DDBJ databases">
        <title>Annotation of Plasmodium falciparum Dd2.</title>
        <authorList>
            <consortium name="The Broad Institute Genome Sequencing Platform"/>
            <person name="Volkman S.K."/>
            <person name="Neafsey D.E."/>
            <person name="Dash A.P."/>
            <person name="Chitnis C.E."/>
            <person name="Hartl D.L."/>
            <person name="Young S.K."/>
            <person name="Zeng Q."/>
            <person name="Koehrsen M."/>
            <person name="Alvarado L."/>
            <person name="Berlin A."/>
            <person name="Borenstein D."/>
            <person name="Chapman S.B."/>
            <person name="Chen Z."/>
            <person name="Engels R."/>
            <person name="Freedman E."/>
            <person name="Gellesch M."/>
            <person name="Goldberg J."/>
            <person name="Griggs A."/>
            <person name="Gujja S."/>
            <person name="Heilman E.R."/>
            <person name="Heiman D.I."/>
            <person name="Howarth C."/>
            <person name="Jen D."/>
            <person name="Larson L."/>
            <person name="Mehta T."/>
            <person name="Neiman D."/>
            <person name="Park D."/>
            <person name="Pearson M."/>
            <person name="Roberts A."/>
            <person name="Saif S."/>
            <person name="Shea T."/>
            <person name="Shenoy N."/>
            <person name="Sisk P."/>
            <person name="Stolte C."/>
            <person name="Sykes S."/>
            <person name="Walk T."/>
            <person name="White J."/>
            <person name="Yandava C."/>
            <person name="Haas B."/>
            <person name="Henn M.R."/>
            <person name="Nusbaum C."/>
            <person name="Birren B."/>
        </authorList>
    </citation>
    <scope>NUCLEOTIDE SEQUENCE [LARGE SCALE GENOMIC DNA]</scope>
</reference>
<feature type="domain" description="Duffy-antigen binding" evidence="4">
    <location>
        <begin position="933"/>
        <end position="1120"/>
    </location>
</feature>
<dbReference type="Pfam" id="PF22672">
    <property type="entry name" value="DBL_C"/>
    <property type="match status" value="2"/>
</dbReference>
<dbReference type="EMBL" id="GG701621">
    <property type="protein sequence ID" value="KOB88337.1"/>
    <property type="molecule type" value="Genomic_DNA"/>
</dbReference>
<feature type="domain" description="Duffy-binding-like" evidence="3">
    <location>
        <begin position="651"/>
        <end position="787"/>
    </location>
</feature>
<feature type="region of interest" description="Disordered" evidence="2">
    <location>
        <begin position="599"/>
        <end position="619"/>
    </location>
</feature>
<feature type="compositionally biased region" description="Polar residues" evidence="2">
    <location>
        <begin position="301"/>
        <end position="311"/>
    </location>
</feature>
<feature type="region of interest" description="Disordered" evidence="2">
    <location>
        <begin position="1022"/>
        <end position="1045"/>
    </location>
</feature>
<dbReference type="Pfam" id="PF05424">
    <property type="entry name" value="Duffy_binding"/>
    <property type="match status" value="2"/>
</dbReference>
<feature type="region of interest" description="Disordered" evidence="2">
    <location>
        <begin position="1830"/>
        <end position="1854"/>
    </location>
</feature>
<dbReference type="KEGG" id="pfd:PFDG_01743"/>
<feature type="compositionally biased region" description="Polar residues" evidence="2">
    <location>
        <begin position="1830"/>
        <end position="1847"/>
    </location>
</feature>
<dbReference type="InterPro" id="IPR008602">
    <property type="entry name" value="Duffy-antigen-binding"/>
</dbReference>
<dbReference type="FunFam" id="1.20.58.1930:FF:000001">
    <property type="entry name" value="Erythrocyte membrane protein 1, PfEMP1"/>
    <property type="match status" value="1"/>
</dbReference>
<evidence type="ECO:0000256" key="2">
    <source>
        <dbReference type="SAM" id="MobiDB-lite"/>
    </source>
</evidence>
<dbReference type="Pfam" id="PF18562">
    <property type="entry name" value="CIDR1_gamma"/>
    <property type="match status" value="1"/>
</dbReference>
<feature type="domain" description="Cysteine-rich interdomain region 1 gamma" evidence="7">
    <location>
        <begin position="1384"/>
        <end position="1434"/>
    </location>
</feature>
<dbReference type="OrthoDB" id="378847at2759"/>
<dbReference type="Proteomes" id="UP000054282">
    <property type="component" value="Unassembled WGS sequence"/>
</dbReference>
<dbReference type="InterPro" id="IPR029211">
    <property type="entry name" value="PfEMP1_ATS"/>
</dbReference>
<feature type="region of interest" description="Disordered" evidence="2">
    <location>
        <begin position="776"/>
        <end position="865"/>
    </location>
</feature>
<feature type="compositionally biased region" description="Gly residues" evidence="2">
    <location>
        <begin position="603"/>
        <end position="615"/>
    </location>
</feature>
<dbReference type="Pfam" id="PF15447">
    <property type="entry name" value="NTS"/>
    <property type="match status" value="1"/>
</dbReference>
<dbReference type="Pfam" id="PF15445">
    <property type="entry name" value="ATS"/>
    <property type="match status" value="1"/>
</dbReference>
<feature type="domain" description="Duffy-binding-like" evidence="8">
    <location>
        <begin position="343"/>
        <end position="500"/>
    </location>
</feature>
<dbReference type="FunFam" id="1.20.58.830:FF:000001">
    <property type="entry name" value="Erythrocyte membrane protein 1, PfEMP1"/>
    <property type="match status" value="1"/>
</dbReference>
<feature type="domain" description="Plasmodium falciparum erythrocyte membrane protein-1 N-terminal segment" evidence="6">
    <location>
        <begin position="22"/>
        <end position="57"/>
    </location>
</feature>
<feature type="region of interest" description="Disordered" evidence="2">
    <location>
        <begin position="1594"/>
        <end position="1704"/>
    </location>
</feature>
<keyword evidence="1" id="KW-0175">Coiled coil</keyword>
<dbReference type="InterPro" id="IPR044932">
    <property type="entry name" value="PfEMP1_ATS_sf"/>
</dbReference>
<evidence type="ECO:0000259" key="6">
    <source>
        <dbReference type="Pfam" id="PF15447"/>
    </source>
</evidence>
<feature type="compositionally biased region" description="Basic and acidic residues" evidence="2">
    <location>
        <begin position="776"/>
        <end position="798"/>
    </location>
</feature>
<feature type="domain" description="Duffy-binding-like" evidence="8">
    <location>
        <begin position="1182"/>
        <end position="1335"/>
    </location>
</feature>
<dbReference type="FunFam" id="1.10.1900.40:FF:000002">
    <property type="entry name" value="Erythrocyte membrane protein 1, PfEMP1"/>
    <property type="match status" value="1"/>
</dbReference>
<feature type="region of interest" description="Disordered" evidence="2">
    <location>
        <begin position="301"/>
        <end position="324"/>
    </location>
</feature>
<protein>
    <recommendedName>
        <fullName evidence="11">Erythrocyte membrane protein 1</fullName>
    </recommendedName>
</protein>
<evidence type="ECO:0008006" key="11">
    <source>
        <dbReference type="Google" id="ProtNLM"/>
    </source>
</evidence>
<feature type="domain" description="Duffy-antigen binding" evidence="4">
    <location>
        <begin position="127"/>
        <end position="339"/>
    </location>
</feature>
<evidence type="ECO:0000313" key="9">
    <source>
        <dbReference type="EMBL" id="KOB88337.1"/>
    </source>
</evidence>
<feature type="domain" description="Duffy-binding-like" evidence="3">
    <location>
        <begin position="1457"/>
        <end position="1596"/>
    </location>
</feature>
<feature type="compositionally biased region" description="Basic and acidic residues" evidence="2">
    <location>
        <begin position="312"/>
        <end position="323"/>
    </location>
</feature>
<dbReference type="Pfam" id="PF03011">
    <property type="entry name" value="PFEMP"/>
    <property type="match status" value="2"/>
</dbReference>
<accession>A0A0L7M645</accession>
<feature type="compositionally biased region" description="Acidic residues" evidence="2">
    <location>
        <begin position="810"/>
        <end position="836"/>
    </location>
</feature>